<organism evidence="1 2">
    <name type="scientific">Acyrthosiphon pisum</name>
    <name type="common">Pea aphid</name>
    <dbReference type="NCBI Taxonomy" id="7029"/>
    <lineage>
        <taxon>Eukaryota</taxon>
        <taxon>Metazoa</taxon>
        <taxon>Ecdysozoa</taxon>
        <taxon>Arthropoda</taxon>
        <taxon>Hexapoda</taxon>
        <taxon>Insecta</taxon>
        <taxon>Pterygota</taxon>
        <taxon>Neoptera</taxon>
        <taxon>Paraneoptera</taxon>
        <taxon>Hemiptera</taxon>
        <taxon>Sternorrhyncha</taxon>
        <taxon>Aphidomorpha</taxon>
        <taxon>Aphidoidea</taxon>
        <taxon>Aphididae</taxon>
        <taxon>Macrosiphini</taxon>
        <taxon>Acyrthosiphon</taxon>
    </lineage>
</organism>
<reference evidence="2" key="1">
    <citation type="submission" date="2010-06" db="EMBL/GenBank/DDBJ databases">
        <authorList>
            <person name="Jiang H."/>
            <person name="Abraham K."/>
            <person name="Ali S."/>
            <person name="Alsbrooks S.L."/>
            <person name="Anim B.N."/>
            <person name="Anosike U.S."/>
            <person name="Attaway T."/>
            <person name="Bandaranaike D.P."/>
            <person name="Battles P.K."/>
            <person name="Bell S.N."/>
            <person name="Bell A.V."/>
            <person name="Beltran B."/>
            <person name="Bickham C."/>
            <person name="Bustamante Y."/>
            <person name="Caleb T."/>
            <person name="Canada A."/>
            <person name="Cardenas V."/>
            <person name="Carter K."/>
            <person name="Chacko J."/>
            <person name="Chandrabose M.N."/>
            <person name="Chavez D."/>
            <person name="Chavez A."/>
            <person name="Chen L."/>
            <person name="Chu H.-S."/>
            <person name="Claassen K.J."/>
            <person name="Cockrell R."/>
            <person name="Collins M."/>
            <person name="Cooper J.A."/>
            <person name="Cree A."/>
            <person name="Curry S.M."/>
            <person name="Da Y."/>
            <person name="Dao M.D."/>
            <person name="Das B."/>
            <person name="Davila M.-L."/>
            <person name="Davy-Carroll L."/>
            <person name="Denson S."/>
            <person name="Dinh H."/>
            <person name="Ebong V.E."/>
            <person name="Edwards J.R."/>
            <person name="Egan A."/>
            <person name="El-Daye J."/>
            <person name="Escobedo L."/>
            <person name="Fernandez S."/>
            <person name="Fernando P.R."/>
            <person name="Flagg N."/>
            <person name="Forbes L.D."/>
            <person name="Fowler R.G."/>
            <person name="Fu Q."/>
            <person name="Gabisi R.A."/>
            <person name="Ganer J."/>
            <person name="Garbino Pronczuk A."/>
            <person name="Garcia R.M."/>
            <person name="Garner T."/>
            <person name="Garrett T.E."/>
            <person name="Gonzalez D.A."/>
            <person name="Hamid H."/>
            <person name="Hawkins E.S."/>
            <person name="Hirani K."/>
            <person name="Hogues M.E."/>
            <person name="Hollins B."/>
            <person name="Hsiao C.-H."/>
            <person name="Jabil R."/>
            <person name="James M.L."/>
            <person name="Jhangiani S.N."/>
            <person name="Johnson B."/>
            <person name="Johnson Q."/>
            <person name="Joshi V."/>
            <person name="Kalu J.B."/>
            <person name="Kam C."/>
            <person name="Kashfia A."/>
            <person name="Keebler J."/>
            <person name="Kisamo H."/>
            <person name="Kovar C.L."/>
            <person name="Lago L.A."/>
            <person name="Lai C.-Y."/>
            <person name="Laidlaw J."/>
            <person name="Lara F."/>
            <person name="Le T.-K."/>
            <person name="Lee S.L."/>
            <person name="Legall F.H."/>
            <person name="Lemon S.J."/>
            <person name="Lewis L.R."/>
            <person name="Li B."/>
            <person name="Liu Y."/>
            <person name="Liu Y.-S."/>
            <person name="Lopez J."/>
            <person name="Lozado R.J."/>
            <person name="Lu J."/>
            <person name="Madu R.C."/>
            <person name="Maheshwari M."/>
            <person name="Maheshwari R."/>
            <person name="Malloy K."/>
            <person name="Martinez E."/>
            <person name="Mathew T."/>
            <person name="Mercado I.C."/>
            <person name="Mercado C."/>
            <person name="Meyer B."/>
            <person name="Montgomery K."/>
            <person name="Morgan M.B."/>
            <person name="Munidasa M."/>
            <person name="Nazareth L.V."/>
            <person name="Nelson J."/>
            <person name="Ng B.M."/>
            <person name="Nguyen N.B."/>
            <person name="Nguyen P.Q."/>
            <person name="Nguyen T."/>
            <person name="Obregon M."/>
            <person name="Okwuonu G.O."/>
            <person name="Onwere C.G."/>
            <person name="Orozco G."/>
            <person name="Parra A."/>
            <person name="Patel S."/>
            <person name="Patil S."/>
            <person name="Perez A."/>
            <person name="Perez Y."/>
            <person name="Pham C."/>
            <person name="Primus E.L."/>
            <person name="Pu L.-L."/>
            <person name="Puazo M."/>
            <person name="Qin X."/>
            <person name="Quiroz J.B."/>
            <person name="Reese J."/>
            <person name="Richards S."/>
            <person name="Rives C.M."/>
            <person name="Robberts R."/>
            <person name="Ruiz S.J."/>
            <person name="Ruiz M.J."/>
            <person name="Santibanez J."/>
            <person name="Schneider B.W."/>
            <person name="Sisson I."/>
            <person name="Smith M."/>
            <person name="Sodergren E."/>
            <person name="Song X.-Z."/>
            <person name="Song B.B."/>
            <person name="Summersgill H."/>
            <person name="Thelus R."/>
            <person name="Thornton R.D."/>
            <person name="Trejos Z.Y."/>
            <person name="Usmani K."/>
            <person name="Vattathil S."/>
            <person name="Villasana D."/>
            <person name="Walker D.L."/>
            <person name="Wang S."/>
            <person name="Wang K."/>
            <person name="White C.S."/>
            <person name="Williams A.C."/>
            <person name="Williamson J."/>
            <person name="Wilson K."/>
            <person name="Woghiren I.O."/>
            <person name="Woodworth J.R."/>
            <person name="Worley K.C."/>
            <person name="Wright R.A."/>
            <person name="Wu W."/>
            <person name="Young L."/>
            <person name="Zhang L."/>
            <person name="Zhang J."/>
            <person name="Zhu Y."/>
            <person name="Muzny D.M."/>
            <person name="Weinstock G."/>
            <person name="Gibbs R.A."/>
        </authorList>
    </citation>
    <scope>NUCLEOTIDE SEQUENCE [LARGE SCALE GENOMIC DNA]</scope>
    <source>
        <strain evidence="2">LSR1</strain>
    </source>
</reference>
<accession>A0A8R2H847</accession>
<dbReference type="KEGG" id="api:107885685"/>
<evidence type="ECO:0000313" key="1">
    <source>
        <dbReference type="EnsemblMetazoa" id="XP_016664846.1"/>
    </source>
</evidence>
<proteinExistence type="predicted"/>
<dbReference type="AlphaFoldDB" id="A0A8R2H847"/>
<dbReference type="GeneID" id="107885685"/>
<name>A0A8R2H847_ACYPI</name>
<protein>
    <submittedName>
        <fullName evidence="1">Uncharacterized protein</fullName>
    </submittedName>
</protein>
<dbReference type="OrthoDB" id="10476022at2759"/>
<dbReference type="RefSeq" id="XP_016664846.1">
    <property type="nucleotide sequence ID" value="XM_016809357.1"/>
</dbReference>
<keyword evidence="2" id="KW-1185">Reference proteome</keyword>
<dbReference type="Proteomes" id="UP000007819">
    <property type="component" value="Chromosome X"/>
</dbReference>
<reference evidence="1" key="2">
    <citation type="submission" date="2022-06" db="UniProtKB">
        <authorList>
            <consortium name="EnsemblMetazoa"/>
        </authorList>
    </citation>
    <scope>IDENTIFICATION</scope>
</reference>
<evidence type="ECO:0000313" key="2">
    <source>
        <dbReference type="Proteomes" id="UP000007819"/>
    </source>
</evidence>
<dbReference type="EnsemblMetazoa" id="XM_016809357.2">
    <property type="protein sequence ID" value="XP_016664846.1"/>
    <property type="gene ID" value="LOC107885685"/>
</dbReference>
<sequence>MNIKQHIITQQSGAGLTTTRSVKVKYILNSLRIKNSTALLSTGAIIVKEFAPIAVQNEIVAVHDVVVVNNNANFEENDQQVVAGDPVPVIETPAINNVVGL</sequence>